<evidence type="ECO:0000256" key="2">
    <source>
        <dbReference type="ARBA" id="ARBA00008789"/>
    </source>
</evidence>
<feature type="transmembrane region" description="Helical" evidence="7">
    <location>
        <begin position="180"/>
        <end position="205"/>
    </location>
</feature>
<feature type="region of interest" description="Disordered" evidence="8">
    <location>
        <begin position="710"/>
        <end position="736"/>
    </location>
</feature>
<dbReference type="InterPro" id="IPR018629">
    <property type="entry name" value="XK-rel"/>
</dbReference>
<evidence type="ECO:0000313" key="10">
    <source>
        <dbReference type="RefSeq" id="XP_012941822.1"/>
    </source>
</evidence>
<proteinExistence type="inferred from homology"/>
<organism evidence="9 10">
    <name type="scientific">Aplysia californica</name>
    <name type="common">California sea hare</name>
    <dbReference type="NCBI Taxonomy" id="6500"/>
    <lineage>
        <taxon>Eukaryota</taxon>
        <taxon>Metazoa</taxon>
        <taxon>Spiralia</taxon>
        <taxon>Lophotrochozoa</taxon>
        <taxon>Mollusca</taxon>
        <taxon>Gastropoda</taxon>
        <taxon>Heterobranchia</taxon>
        <taxon>Euthyneura</taxon>
        <taxon>Tectipleura</taxon>
        <taxon>Aplysiida</taxon>
        <taxon>Aplysioidea</taxon>
        <taxon>Aplysiidae</taxon>
        <taxon>Aplysia</taxon>
    </lineage>
</organism>
<keyword evidence="5 7" id="KW-1133">Transmembrane helix</keyword>
<comment type="subcellular location">
    <subcellularLocation>
        <location evidence="1">Cell membrane</location>
        <topology evidence="1">Multi-pass membrane protein</topology>
    </subcellularLocation>
    <subcellularLocation>
        <location evidence="7">Membrane</location>
        <topology evidence="7">Multi-pass membrane protein</topology>
    </subcellularLocation>
</comment>
<keyword evidence="3" id="KW-1003">Cell membrane</keyword>
<name>A0ABM1A6L2_APLCA</name>
<evidence type="ECO:0000313" key="9">
    <source>
        <dbReference type="Proteomes" id="UP000694888"/>
    </source>
</evidence>
<accession>A0ABM1A6L2</accession>
<dbReference type="PANTHER" id="PTHR16024:SF6">
    <property type="entry name" value="XK-RELATED PROTEIN"/>
    <property type="match status" value="1"/>
</dbReference>
<evidence type="ECO:0000256" key="7">
    <source>
        <dbReference type="RuleBase" id="RU910716"/>
    </source>
</evidence>
<feature type="compositionally biased region" description="Basic residues" evidence="8">
    <location>
        <begin position="632"/>
        <end position="642"/>
    </location>
</feature>
<keyword evidence="9" id="KW-1185">Reference proteome</keyword>
<feature type="region of interest" description="Disordered" evidence="8">
    <location>
        <begin position="621"/>
        <end position="653"/>
    </location>
</feature>
<evidence type="ECO:0000256" key="3">
    <source>
        <dbReference type="ARBA" id="ARBA00022475"/>
    </source>
</evidence>
<reference evidence="10" key="1">
    <citation type="submission" date="2025-08" db="UniProtKB">
        <authorList>
            <consortium name="RefSeq"/>
        </authorList>
    </citation>
    <scope>IDENTIFICATION</scope>
</reference>
<evidence type="ECO:0000256" key="5">
    <source>
        <dbReference type="ARBA" id="ARBA00022989"/>
    </source>
</evidence>
<dbReference type="Pfam" id="PF09815">
    <property type="entry name" value="XK-related"/>
    <property type="match status" value="1"/>
</dbReference>
<comment type="similarity">
    <text evidence="2 7">Belongs to the XK family.</text>
</comment>
<evidence type="ECO:0000256" key="6">
    <source>
        <dbReference type="ARBA" id="ARBA00023136"/>
    </source>
</evidence>
<dbReference type="GeneID" id="106012684"/>
<dbReference type="Proteomes" id="UP000694888">
    <property type="component" value="Unplaced"/>
</dbReference>
<protein>
    <recommendedName>
        <fullName evidence="7">XK-related protein</fullName>
    </recommendedName>
</protein>
<sequence length="821" mass="91529">MAVMLVAFSVMALYAETILQLYVVMSSHAQPLADNPVAITILLMTLSTFLVTSVTSAVLTLASMNFGRNKGAKIMFGALHAVNLGYLWRIFKLILCFSEFELKQLILIRLVHVAFQSSPYVVLYTELFVGAQKINVIQSLSLMTSVVSSALAITAYNLRRKLNTDSWTNKISDSTTNSRAYTAIVMTIVGTLLVISPRFMCISFMAVQTSWWVAVPICAHFIFMLTTSILFSKRRKPNKRTCDGMCSAFLFHTGMSILNCLDLVDDHIDRVMCRYVGFYSLFLIENIVLLSFWLLGSDLPYVSKLIIVIGILTCFIVGLIAKFVGCNLLQDTQPQAYGNDVTSLATVTTASTSNMAENLTFSSDTTVQSSVNDNDLISIIQATLHSRRLRQLGLPLDNSSTSPHEQIAAIKWTSPQYSERLGKEGDITIYTLPSCESNDGQNGLQSNCSHVHEVHELNERESCHTISSSRGIDLSQASTSVSFLTSSESARKQSETRTLVPAHHLSVAEHRTVVQPQHLYLGTSLADVDLKCDMLYGGNAPTSNPSWEVIPLPFTRFRGRTSNKEFVEQKSAMEKEGRFMCLTGKTSIQNSSHEYPPMRPFGNIKTGRVPGKISYRYEEEPLAAQSTPQNKSHLRTCPKSKKLNKEKEGITNVTNLRNRGNVFHGQTSGYKLSAIRQMDKAGRRNFVFEMSETEDSTSISESFDSRFVTETFPQNARRKENRGAEYPSRNLQRFPPQTRFYAENSESSFLSTSLTQDTTFTGSSVTSESSEQSWSDEIDCSATWPFSESRFERNSRLALPGEGSKLPSSENVLRWLAMAGE</sequence>
<keyword evidence="4 7" id="KW-0812">Transmembrane</keyword>
<feature type="transmembrane region" description="Helical" evidence="7">
    <location>
        <begin position="276"/>
        <end position="295"/>
    </location>
</feature>
<evidence type="ECO:0000256" key="4">
    <source>
        <dbReference type="ARBA" id="ARBA00022692"/>
    </source>
</evidence>
<feature type="transmembrane region" description="Helical" evidence="7">
    <location>
        <begin position="6"/>
        <end position="25"/>
    </location>
</feature>
<gene>
    <name evidence="10" type="primary">LOC106012684</name>
</gene>
<feature type="transmembrane region" description="Helical" evidence="7">
    <location>
        <begin position="301"/>
        <end position="321"/>
    </location>
</feature>
<dbReference type="RefSeq" id="XP_012941822.1">
    <property type="nucleotide sequence ID" value="XM_013086368.2"/>
</dbReference>
<feature type="transmembrane region" description="Helical" evidence="7">
    <location>
        <begin position="136"/>
        <end position="159"/>
    </location>
</feature>
<dbReference type="InterPro" id="IPR050895">
    <property type="entry name" value="XK-related_scramblase"/>
</dbReference>
<feature type="transmembrane region" description="Helical" evidence="7">
    <location>
        <begin position="74"/>
        <end position="94"/>
    </location>
</feature>
<feature type="transmembrane region" description="Helical" evidence="7">
    <location>
        <begin position="211"/>
        <end position="231"/>
    </location>
</feature>
<evidence type="ECO:0000256" key="1">
    <source>
        <dbReference type="ARBA" id="ARBA00004651"/>
    </source>
</evidence>
<dbReference type="PANTHER" id="PTHR16024">
    <property type="entry name" value="XK-RELATED PROTEIN"/>
    <property type="match status" value="1"/>
</dbReference>
<feature type="transmembrane region" description="Helical" evidence="7">
    <location>
        <begin position="37"/>
        <end position="62"/>
    </location>
</feature>
<keyword evidence="6 7" id="KW-0472">Membrane</keyword>
<evidence type="ECO:0000256" key="8">
    <source>
        <dbReference type="SAM" id="MobiDB-lite"/>
    </source>
</evidence>